<gene>
    <name evidence="2" type="ORF">FLL46_00010</name>
</gene>
<dbReference type="RefSeq" id="WP_142891370.1">
    <property type="nucleotide sequence ID" value="NZ_ML660160.1"/>
</dbReference>
<keyword evidence="1" id="KW-0732">Signal</keyword>
<evidence type="ECO:0000313" key="2">
    <source>
        <dbReference type="EMBL" id="TQV89306.1"/>
    </source>
</evidence>
<name>A0A545UIL4_9GAMM</name>
<accession>A0A545UIL4</accession>
<protein>
    <recommendedName>
        <fullName evidence="4">Lipoprotein</fullName>
    </recommendedName>
</protein>
<keyword evidence="3" id="KW-1185">Reference proteome</keyword>
<evidence type="ECO:0000313" key="3">
    <source>
        <dbReference type="Proteomes" id="UP000315439"/>
    </source>
</evidence>
<sequence>MKNLLKAFWVLVTFLTVSFDCSAGVSVTGSFRQSVLYPEMKMTHDLSLYYYPTDYLYTNKMWIMTNHIYENDNGVTKDQSMYIPIILKPHHVSWTFSYHGTGEGDLTVSYRTFSHYIGPNPNIGKGWKSSPQYTRYGSLKGTGGQRLQKEFFLYRDQPYTLSWPYYPNKSFPDIFPPFGGGKTIPTCEELLEC</sequence>
<feature type="signal peptide" evidence="1">
    <location>
        <begin position="1"/>
        <end position="23"/>
    </location>
</feature>
<evidence type="ECO:0000256" key="1">
    <source>
        <dbReference type="SAM" id="SignalP"/>
    </source>
</evidence>
<reference evidence="2 3" key="1">
    <citation type="submission" date="2019-07" db="EMBL/GenBank/DDBJ databases">
        <title>Draft genome for Aliikangiella sp. M105.</title>
        <authorList>
            <person name="Wang G."/>
        </authorList>
    </citation>
    <scope>NUCLEOTIDE SEQUENCE [LARGE SCALE GENOMIC DNA]</scope>
    <source>
        <strain evidence="2 3">M105</strain>
    </source>
</reference>
<proteinExistence type="predicted"/>
<feature type="chain" id="PRO_5022246085" description="Lipoprotein" evidence="1">
    <location>
        <begin position="24"/>
        <end position="193"/>
    </location>
</feature>
<dbReference type="Proteomes" id="UP000315439">
    <property type="component" value="Unassembled WGS sequence"/>
</dbReference>
<organism evidence="2 3">
    <name type="scientific">Aliikangiella coralliicola</name>
    <dbReference type="NCBI Taxonomy" id="2592383"/>
    <lineage>
        <taxon>Bacteria</taxon>
        <taxon>Pseudomonadati</taxon>
        <taxon>Pseudomonadota</taxon>
        <taxon>Gammaproteobacteria</taxon>
        <taxon>Oceanospirillales</taxon>
        <taxon>Pleioneaceae</taxon>
        <taxon>Aliikangiella</taxon>
    </lineage>
</organism>
<dbReference type="AlphaFoldDB" id="A0A545UIL4"/>
<dbReference type="EMBL" id="VIKS01000001">
    <property type="protein sequence ID" value="TQV89306.1"/>
    <property type="molecule type" value="Genomic_DNA"/>
</dbReference>
<comment type="caution">
    <text evidence="2">The sequence shown here is derived from an EMBL/GenBank/DDBJ whole genome shotgun (WGS) entry which is preliminary data.</text>
</comment>
<evidence type="ECO:0008006" key="4">
    <source>
        <dbReference type="Google" id="ProtNLM"/>
    </source>
</evidence>